<organism evidence="3 4">
    <name type="scientific">Leptolinea tardivitalis</name>
    <dbReference type="NCBI Taxonomy" id="229920"/>
    <lineage>
        <taxon>Bacteria</taxon>
        <taxon>Bacillati</taxon>
        <taxon>Chloroflexota</taxon>
        <taxon>Anaerolineae</taxon>
        <taxon>Anaerolineales</taxon>
        <taxon>Anaerolineaceae</taxon>
        <taxon>Leptolinea</taxon>
    </lineage>
</organism>
<protein>
    <recommendedName>
        <fullName evidence="2">Glycosyltransferase 2-like domain-containing protein</fullName>
    </recommendedName>
</protein>
<dbReference type="InterPro" id="IPR001173">
    <property type="entry name" value="Glyco_trans_2-like"/>
</dbReference>
<dbReference type="PANTHER" id="PTHR48090">
    <property type="entry name" value="UNDECAPRENYL-PHOSPHATE 4-DEOXY-4-FORMAMIDO-L-ARABINOSE TRANSFERASE-RELATED"/>
    <property type="match status" value="1"/>
</dbReference>
<feature type="transmembrane region" description="Helical" evidence="1">
    <location>
        <begin position="280"/>
        <end position="302"/>
    </location>
</feature>
<proteinExistence type="predicted"/>
<gene>
    <name evidence="3" type="ORF">ADM99_08930</name>
</gene>
<accession>A0A0P6XJT0</accession>
<dbReference type="InterPro" id="IPR050256">
    <property type="entry name" value="Glycosyltransferase_2"/>
</dbReference>
<dbReference type="CDD" id="cd04179">
    <property type="entry name" value="DPM_DPG-synthase_like"/>
    <property type="match status" value="1"/>
</dbReference>
<comment type="caution">
    <text evidence="3">The sequence shown here is derived from an EMBL/GenBank/DDBJ whole genome shotgun (WGS) entry which is preliminary data.</text>
</comment>
<feature type="transmembrane region" description="Helical" evidence="1">
    <location>
        <begin position="211"/>
        <end position="235"/>
    </location>
</feature>
<dbReference type="InterPro" id="IPR029044">
    <property type="entry name" value="Nucleotide-diphossugar_trans"/>
</dbReference>
<evidence type="ECO:0000259" key="2">
    <source>
        <dbReference type="Pfam" id="PF00535"/>
    </source>
</evidence>
<evidence type="ECO:0000313" key="3">
    <source>
        <dbReference type="EMBL" id="KPL71599.1"/>
    </source>
</evidence>
<keyword evidence="1" id="KW-0812">Transmembrane</keyword>
<dbReference type="OrthoDB" id="9810303at2"/>
<dbReference type="STRING" id="229920.ADM99_08930"/>
<reference evidence="3 4" key="1">
    <citation type="submission" date="2015-07" db="EMBL/GenBank/DDBJ databases">
        <title>Genome sequence of Leptolinea tardivitalis DSM 16556.</title>
        <authorList>
            <person name="Hemp J."/>
            <person name="Ward L.M."/>
            <person name="Pace L.A."/>
            <person name="Fischer W.W."/>
        </authorList>
    </citation>
    <scope>NUCLEOTIDE SEQUENCE [LARGE SCALE GENOMIC DNA]</scope>
    <source>
        <strain evidence="3 4">YMTK-2</strain>
    </source>
</reference>
<dbReference type="Pfam" id="PF00535">
    <property type="entry name" value="Glycos_transf_2"/>
    <property type="match status" value="1"/>
</dbReference>
<evidence type="ECO:0000313" key="4">
    <source>
        <dbReference type="Proteomes" id="UP000050430"/>
    </source>
</evidence>
<dbReference type="RefSeq" id="WP_062420177.1">
    <property type="nucleotide sequence ID" value="NZ_BBYA01000001.1"/>
</dbReference>
<dbReference type="PANTHER" id="PTHR48090:SF6">
    <property type="entry name" value="SLR5056 PROTEIN"/>
    <property type="match status" value="1"/>
</dbReference>
<sequence length="339" mass="38015">MNIDSLLHSNEEKICVVIPAYRVANHIEAVIQGLPEWIWKIIVVDDKSPDDLAQRVEGLHNDRVELLRHEVNQGVGGAVVTGFNRALDLGATLLVKMDGDGQMDPAFLPALLEPILVGRADFVKGNRFGRLESIARMPFHRRMGNLFWSFMAKVGSGYWNVFDPNNGYLAVDADVYQRLDKKYLHPRYFFETSLLVELNLVRAVAEEVPMPAIYAGEPSSLSVFQVIVTFPWLLLSRFFRRIWLQYFVLNFSVGSIFLTLGSIMSLFGIIWGAVWWARSLVTGISATAGTVMVASLPLILGFQMLIQALTLDVQSVPRTTLSVYSSRRQSAAQALQVNR</sequence>
<feature type="transmembrane region" description="Helical" evidence="1">
    <location>
        <begin position="247"/>
        <end position="274"/>
    </location>
</feature>
<keyword evidence="1" id="KW-1133">Transmembrane helix</keyword>
<dbReference type="EMBL" id="LGCK01000010">
    <property type="protein sequence ID" value="KPL71599.1"/>
    <property type="molecule type" value="Genomic_DNA"/>
</dbReference>
<evidence type="ECO:0000256" key="1">
    <source>
        <dbReference type="SAM" id="Phobius"/>
    </source>
</evidence>
<dbReference type="Proteomes" id="UP000050430">
    <property type="component" value="Unassembled WGS sequence"/>
</dbReference>
<dbReference type="SUPFAM" id="SSF53448">
    <property type="entry name" value="Nucleotide-diphospho-sugar transferases"/>
    <property type="match status" value="1"/>
</dbReference>
<keyword evidence="1" id="KW-0472">Membrane</keyword>
<feature type="domain" description="Glycosyltransferase 2-like" evidence="2">
    <location>
        <begin position="15"/>
        <end position="175"/>
    </location>
</feature>
<dbReference type="AlphaFoldDB" id="A0A0P6XJT0"/>
<name>A0A0P6XJT0_9CHLR</name>
<keyword evidence="4" id="KW-1185">Reference proteome</keyword>
<dbReference type="Gene3D" id="3.90.550.10">
    <property type="entry name" value="Spore Coat Polysaccharide Biosynthesis Protein SpsA, Chain A"/>
    <property type="match status" value="1"/>
</dbReference>